<evidence type="ECO:0000256" key="3">
    <source>
        <dbReference type="SAM" id="Phobius"/>
    </source>
</evidence>
<keyword evidence="1" id="KW-0175">Coiled coil</keyword>
<feature type="compositionally biased region" description="Gly residues" evidence="2">
    <location>
        <begin position="138"/>
        <end position="149"/>
    </location>
</feature>
<dbReference type="Proteomes" id="UP000269396">
    <property type="component" value="Unassembled WGS sequence"/>
</dbReference>
<feature type="compositionally biased region" description="Polar residues" evidence="2">
    <location>
        <begin position="176"/>
        <end position="211"/>
    </location>
</feature>
<sequence>MGCLVGGQAIPRLVLLFTWRGTLILLAAVCFQCLTLILLFRPWDVHFQITQAQQAKRLAREAARRAAALRRAEAERVLLEARRRKYLAALEAAATAHTVGVKKHSNTAPVVMTNDINGNKPGFQCQPGEYRSKSNDSGSGGIVGVGGGRRSSTQYNRIHDTNQTRNGRQNKHFIFNSHNRTQQSPGVMNTRSNAVTGNRSVNHQNQGSSRTANRKRTPSRRKKRQRTISVGSLDGMVITRDNELIAASKIINQDKSLCDPTTIQRISENVTRKIESKLSNAIAPKLSVVNGVNVNSNMNNNNTGVVPISGGTSTLGSRTGLRVSLPQLVQEYIQSQVSLTLQQQQSKLSSVANLINNNSINYGNDQSTPADTFVRSPSVMSKLSTVNMPNYDTATVQLASGENPVYLDGGGFTGSRNAPTPSDNNQMISVNTSNSPAFLSGTTNPPLPSTTGRDPAQTRIHPIRSVSETVSLKRTTSEASLTSHLTSIGIVDPHNNNGNTAVADLLDDEMKADIQLIIRKEMSRPQYKKDFFYIGPVRQVVDSSALSSKQLPISHKFSINLPILPATVVDNRPNRSSTTAFRLPSTVIHPDVKQQPEVCLSI</sequence>
<keyword evidence="3" id="KW-0812">Transmembrane</keyword>
<dbReference type="STRING" id="31246.A0A183P5G2"/>
<feature type="compositionally biased region" description="Polar residues" evidence="2">
    <location>
        <begin position="436"/>
        <end position="452"/>
    </location>
</feature>
<accession>A0A183P5G2</accession>
<feature type="region of interest" description="Disordered" evidence="2">
    <location>
        <begin position="436"/>
        <end position="457"/>
    </location>
</feature>
<evidence type="ECO:0000313" key="4">
    <source>
        <dbReference type="EMBL" id="VDP50692.1"/>
    </source>
</evidence>
<protein>
    <submittedName>
        <fullName evidence="4">Uncharacterized protein</fullName>
    </submittedName>
</protein>
<gene>
    <name evidence="4" type="ORF">SMTD_LOCUS9598</name>
</gene>
<keyword evidence="3" id="KW-1133">Transmembrane helix</keyword>
<keyword evidence="5" id="KW-1185">Reference proteome</keyword>
<name>A0A183P5G2_9TREM</name>
<organism evidence="4 5">
    <name type="scientific">Schistosoma mattheei</name>
    <dbReference type="NCBI Taxonomy" id="31246"/>
    <lineage>
        <taxon>Eukaryota</taxon>
        <taxon>Metazoa</taxon>
        <taxon>Spiralia</taxon>
        <taxon>Lophotrochozoa</taxon>
        <taxon>Platyhelminthes</taxon>
        <taxon>Trematoda</taxon>
        <taxon>Digenea</taxon>
        <taxon>Strigeidida</taxon>
        <taxon>Schistosomatoidea</taxon>
        <taxon>Schistosomatidae</taxon>
        <taxon>Schistosoma</taxon>
    </lineage>
</organism>
<evidence type="ECO:0000313" key="5">
    <source>
        <dbReference type="Proteomes" id="UP000269396"/>
    </source>
</evidence>
<feature type="coiled-coil region" evidence="1">
    <location>
        <begin position="52"/>
        <end position="89"/>
    </location>
</feature>
<evidence type="ECO:0000256" key="1">
    <source>
        <dbReference type="SAM" id="Coils"/>
    </source>
</evidence>
<feature type="compositionally biased region" description="Basic residues" evidence="2">
    <location>
        <begin position="212"/>
        <end position="226"/>
    </location>
</feature>
<keyword evidence="3" id="KW-0472">Membrane</keyword>
<dbReference type="AlphaFoldDB" id="A0A183P5G2"/>
<reference evidence="4 5" key="1">
    <citation type="submission" date="2018-11" db="EMBL/GenBank/DDBJ databases">
        <authorList>
            <consortium name="Pathogen Informatics"/>
        </authorList>
    </citation>
    <scope>NUCLEOTIDE SEQUENCE [LARGE SCALE GENOMIC DNA]</scope>
    <source>
        <strain>Denwood</strain>
        <strain evidence="5">Zambia</strain>
    </source>
</reference>
<feature type="region of interest" description="Disordered" evidence="2">
    <location>
        <begin position="118"/>
        <end position="230"/>
    </location>
</feature>
<proteinExistence type="predicted"/>
<feature type="transmembrane region" description="Helical" evidence="3">
    <location>
        <begin position="21"/>
        <end position="40"/>
    </location>
</feature>
<evidence type="ECO:0000256" key="2">
    <source>
        <dbReference type="SAM" id="MobiDB-lite"/>
    </source>
</evidence>
<dbReference type="EMBL" id="UZAL01029846">
    <property type="protein sequence ID" value="VDP50692.1"/>
    <property type="molecule type" value="Genomic_DNA"/>
</dbReference>